<comment type="caution">
    <text evidence="3">The sequence shown here is derived from an EMBL/GenBank/DDBJ whole genome shotgun (WGS) entry which is preliminary data.</text>
</comment>
<evidence type="ECO:0000256" key="1">
    <source>
        <dbReference type="SAM" id="MobiDB-lite"/>
    </source>
</evidence>
<dbReference type="PANTHER" id="PTHR37826">
    <property type="entry name" value="FLOTILLIN BAND_7_5 DOMAIN PROTEIN"/>
    <property type="match status" value="1"/>
</dbReference>
<proteinExistence type="predicted"/>
<organism evidence="3 4">
    <name type="scientific">Brachybacterium phenoliresistens</name>
    <dbReference type="NCBI Taxonomy" id="396014"/>
    <lineage>
        <taxon>Bacteria</taxon>
        <taxon>Bacillati</taxon>
        <taxon>Actinomycetota</taxon>
        <taxon>Actinomycetes</taxon>
        <taxon>Micrococcales</taxon>
        <taxon>Dermabacteraceae</taxon>
        <taxon>Brachybacterium</taxon>
    </lineage>
</organism>
<evidence type="ECO:0000256" key="2">
    <source>
        <dbReference type="SAM" id="Phobius"/>
    </source>
</evidence>
<keyword evidence="2" id="KW-1133">Transmembrane helix</keyword>
<dbReference type="Proteomes" id="UP000023067">
    <property type="component" value="Unassembled WGS sequence"/>
</dbReference>
<evidence type="ECO:0000313" key="3">
    <source>
        <dbReference type="EMBL" id="EWS79480.1"/>
    </source>
</evidence>
<dbReference type="PATRIC" id="fig|396014.3.peg.3718"/>
<keyword evidence="4" id="KW-1185">Reference proteome</keyword>
<keyword evidence="2" id="KW-0812">Transmembrane</keyword>
<feature type="compositionally biased region" description="Gly residues" evidence="1">
    <location>
        <begin position="1"/>
        <end position="15"/>
    </location>
</feature>
<dbReference type="EMBL" id="JDYK01000038">
    <property type="protein sequence ID" value="EWS79480.1"/>
    <property type="molecule type" value="Genomic_DNA"/>
</dbReference>
<accession>Z9JM40</accession>
<dbReference type="PANTHER" id="PTHR37826:SF3">
    <property type="entry name" value="J DOMAIN-CONTAINING PROTEIN"/>
    <property type="match status" value="1"/>
</dbReference>
<dbReference type="STRING" id="396014.BF93_13410"/>
<protein>
    <submittedName>
        <fullName evidence="3">Membrane protein</fullName>
    </submittedName>
</protein>
<name>Z9JM40_9MICO</name>
<keyword evidence="2" id="KW-0472">Membrane</keyword>
<dbReference type="eggNOG" id="COG1645">
    <property type="taxonomic scope" value="Bacteria"/>
</dbReference>
<feature type="transmembrane region" description="Helical" evidence="2">
    <location>
        <begin position="403"/>
        <end position="427"/>
    </location>
</feature>
<feature type="region of interest" description="Disordered" evidence="1">
    <location>
        <begin position="1"/>
        <end position="24"/>
    </location>
</feature>
<gene>
    <name evidence="3" type="ORF">BF93_13410</name>
</gene>
<dbReference type="AlphaFoldDB" id="Z9JM40"/>
<dbReference type="HOGENOM" id="CLU_040019_0_0_11"/>
<evidence type="ECO:0000313" key="4">
    <source>
        <dbReference type="Proteomes" id="UP000023067"/>
    </source>
</evidence>
<sequence length="428" mass="47079">MGPGPGEPAGDGGPAAGQEPAASAEDLLAQVEEAAHPSGPTLEERTRIRKEHGLDKCPRCGSSDIAYDIPQRALVCSYCRYAFNEPNAHEAFGFTSPIQDLRGVTIGAGSEDIVEDQDVVTLKCQGCGADVVIKLEEQLQSRCHWCRQTLSINTQVPNGAVPDAVLPFLLSREQAVEKVKEFVGARRTFADRRFLRDFTPENVLGVYMPYLMVDANIHAELAGTGEDTVRTYTERVKVGDREETRTYYDVDVYQVARKFDLLVDDLATQSSTRYHRDRNESATNYVLRAIQPFDVEDALVYNSNYLTGHTSERRDLDIGDIDEEVVEKFLAIARARAQPTLGKYDRGVKWEAEGVSVRGARWVAVLLPVWLYSQYDGRLSHYVAVNGRTGQTMGSIPISQPRAIGASCLVATIVTVLAVGGGILSMFA</sequence>
<reference evidence="3 4" key="1">
    <citation type="submission" date="2014-02" db="EMBL/GenBank/DDBJ databases">
        <title>Genome sequence of Brachybacterium phenoliresistens strain W13A50.</title>
        <authorList>
            <person name="Wang X."/>
        </authorList>
    </citation>
    <scope>NUCLEOTIDE SEQUENCE [LARGE SCALE GENOMIC DNA]</scope>
    <source>
        <strain evidence="3 4">W13A50</strain>
    </source>
</reference>